<name>A0A6A6RPT2_9PLEO</name>
<keyword evidence="8" id="KW-0732">Signal</keyword>
<comment type="similarity">
    <text evidence="1 7">Belongs to the glycosyl hydrolase 5 (cellulase A) family.</text>
</comment>
<dbReference type="InterPro" id="IPR017853">
    <property type="entry name" value="GH"/>
</dbReference>
<keyword evidence="3 7" id="KW-0326">Glycosidase</keyword>
<keyword evidence="11" id="KW-1185">Reference proteome</keyword>
<dbReference type="AlphaFoldDB" id="A0A6A6RPT2"/>
<sequence length="413" mass="46202">MKFMRISLAAIAACGLASASPLTKRSVSFNWASEKVRGVSIGGWLVLEPWITPSLFEGLDDSIVDEYTLGQKLGKDAALKILQNHWDTWVRWEDFKKIKDSGFNVVRLPVGYWAYDTLDSPYVSGAAPYVDAAIDWARSVGLKVIVDLHGAPGSQNGFDNSGQLVSTPNWQSGDTVAQTLQILKTITDKYAQTQYQDVIAGIELLNEPLAASLNVDTLYQYYRDGFGQTRDVSDTTVMLHDGFRAPSSWNGFLTPSDNNAQNVVVDHHEYQVFDNSLIAMQPWQHRQQVCTAADGYSGSDKWSIVGEWTGAMTDCAKWLNGRGTGARYDGTFKDSSKVGDCGWQSNVNNWSQEYKDETREYIEAQMSAFETRTQGWVWWNFKTESAHEWDAFALIDAGVFPQPLTQKKFDVIC</sequence>
<dbReference type="Proteomes" id="UP000799753">
    <property type="component" value="Unassembled WGS sequence"/>
</dbReference>
<dbReference type="GO" id="GO:0005576">
    <property type="term" value="C:extracellular region"/>
    <property type="evidence" value="ECO:0007669"/>
    <property type="project" value="TreeGrafter"/>
</dbReference>
<dbReference type="GO" id="GO:0009251">
    <property type="term" value="P:glucan catabolic process"/>
    <property type="evidence" value="ECO:0007669"/>
    <property type="project" value="TreeGrafter"/>
</dbReference>
<dbReference type="GO" id="GO:0071555">
    <property type="term" value="P:cell wall organization"/>
    <property type="evidence" value="ECO:0007669"/>
    <property type="project" value="UniProtKB-KW"/>
</dbReference>
<dbReference type="InterPro" id="IPR050386">
    <property type="entry name" value="Glycosyl_hydrolase_5"/>
</dbReference>
<feature type="chain" id="PRO_5025675776" description="glucan 1,3-beta-glucosidase" evidence="8">
    <location>
        <begin position="20"/>
        <end position="413"/>
    </location>
</feature>
<evidence type="ECO:0000256" key="8">
    <source>
        <dbReference type="SAM" id="SignalP"/>
    </source>
</evidence>
<evidence type="ECO:0000256" key="7">
    <source>
        <dbReference type="RuleBase" id="RU361153"/>
    </source>
</evidence>
<dbReference type="PANTHER" id="PTHR31297">
    <property type="entry name" value="GLUCAN ENDO-1,6-BETA-GLUCOSIDASE B"/>
    <property type="match status" value="1"/>
</dbReference>
<dbReference type="EMBL" id="MU006793">
    <property type="protein sequence ID" value="KAF2637366.1"/>
    <property type="molecule type" value="Genomic_DNA"/>
</dbReference>
<keyword evidence="2 7" id="KW-0378">Hydrolase</keyword>
<accession>A0A6A6RPT2</accession>
<evidence type="ECO:0000256" key="1">
    <source>
        <dbReference type="ARBA" id="ARBA00005641"/>
    </source>
</evidence>
<dbReference type="GO" id="GO:0009986">
    <property type="term" value="C:cell surface"/>
    <property type="evidence" value="ECO:0007669"/>
    <property type="project" value="TreeGrafter"/>
</dbReference>
<evidence type="ECO:0000256" key="3">
    <source>
        <dbReference type="ARBA" id="ARBA00023295"/>
    </source>
</evidence>
<evidence type="ECO:0000259" key="9">
    <source>
        <dbReference type="Pfam" id="PF00150"/>
    </source>
</evidence>
<gene>
    <name evidence="10" type="ORF">P280DRAFT_472086</name>
</gene>
<organism evidence="10 11">
    <name type="scientific">Massarina eburnea CBS 473.64</name>
    <dbReference type="NCBI Taxonomy" id="1395130"/>
    <lineage>
        <taxon>Eukaryota</taxon>
        <taxon>Fungi</taxon>
        <taxon>Dikarya</taxon>
        <taxon>Ascomycota</taxon>
        <taxon>Pezizomycotina</taxon>
        <taxon>Dothideomycetes</taxon>
        <taxon>Pleosporomycetidae</taxon>
        <taxon>Pleosporales</taxon>
        <taxon>Massarineae</taxon>
        <taxon>Massarinaceae</taxon>
        <taxon>Massarina</taxon>
    </lineage>
</organism>
<feature type="signal peptide" evidence="8">
    <location>
        <begin position="1"/>
        <end position="19"/>
    </location>
</feature>
<protein>
    <recommendedName>
        <fullName evidence="6">glucan 1,3-beta-glucosidase</fullName>
        <ecNumber evidence="6">3.2.1.58</ecNumber>
    </recommendedName>
</protein>
<evidence type="ECO:0000313" key="11">
    <source>
        <dbReference type="Proteomes" id="UP000799753"/>
    </source>
</evidence>
<evidence type="ECO:0000256" key="6">
    <source>
        <dbReference type="ARBA" id="ARBA00038929"/>
    </source>
</evidence>
<evidence type="ECO:0000256" key="5">
    <source>
        <dbReference type="ARBA" id="ARBA00036824"/>
    </source>
</evidence>
<evidence type="ECO:0000256" key="2">
    <source>
        <dbReference type="ARBA" id="ARBA00022801"/>
    </source>
</evidence>
<evidence type="ECO:0000256" key="4">
    <source>
        <dbReference type="ARBA" id="ARBA00023316"/>
    </source>
</evidence>
<evidence type="ECO:0000313" key="10">
    <source>
        <dbReference type="EMBL" id="KAF2637366.1"/>
    </source>
</evidence>
<dbReference type="Pfam" id="PF00150">
    <property type="entry name" value="Cellulase"/>
    <property type="match status" value="1"/>
</dbReference>
<reference evidence="10" key="1">
    <citation type="journal article" date="2020" name="Stud. Mycol.">
        <title>101 Dothideomycetes genomes: a test case for predicting lifestyles and emergence of pathogens.</title>
        <authorList>
            <person name="Haridas S."/>
            <person name="Albert R."/>
            <person name="Binder M."/>
            <person name="Bloem J."/>
            <person name="Labutti K."/>
            <person name="Salamov A."/>
            <person name="Andreopoulos B."/>
            <person name="Baker S."/>
            <person name="Barry K."/>
            <person name="Bills G."/>
            <person name="Bluhm B."/>
            <person name="Cannon C."/>
            <person name="Castanera R."/>
            <person name="Culley D."/>
            <person name="Daum C."/>
            <person name="Ezra D."/>
            <person name="Gonzalez J."/>
            <person name="Henrissat B."/>
            <person name="Kuo A."/>
            <person name="Liang C."/>
            <person name="Lipzen A."/>
            <person name="Lutzoni F."/>
            <person name="Magnuson J."/>
            <person name="Mondo S."/>
            <person name="Nolan M."/>
            <person name="Ohm R."/>
            <person name="Pangilinan J."/>
            <person name="Park H.-J."/>
            <person name="Ramirez L."/>
            <person name="Alfaro M."/>
            <person name="Sun H."/>
            <person name="Tritt A."/>
            <person name="Yoshinaga Y."/>
            <person name="Zwiers L.-H."/>
            <person name="Turgeon B."/>
            <person name="Goodwin S."/>
            <person name="Spatafora J."/>
            <person name="Crous P."/>
            <person name="Grigoriev I."/>
        </authorList>
    </citation>
    <scope>NUCLEOTIDE SEQUENCE</scope>
    <source>
        <strain evidence="10">CBS 473.64</strain>
    </source>
</reference>
<dbReference type="PANTHER" id="PTHR31297:SF8">
    <property type="entry name" value="GLYCOSIDE HYDROLASE FAMILY 5 DOMAIN-CONTAINING PROTEIN"/>
    <property type="match status" value="1"/>
</dbReference>
<comment type="catalytic activity">
    <reaction evidence="5">
        <text>Successive hydrolysis of beta-D-glucose units from the non-reducing ends of (1-&gt;3)-beta-D-glucans, releasing alpha-glucose.</text>
        <dbReference type="EC" id="3.2.1.58"/>
    </reaction>
</comment>
<dbReference type="OrthoDB" id="62120at2759"/>
<dbReference type="Gene3D" id="3.20.20.80">
    <property type="entry name" value="Glycosidases"/>
    <property type="match status" value="1"/>
</dbReference>
<dbReference type="InterPro" id="IPR001547">
    <property type="entry name" value="Glyco_hydro_5"/>
</dbReference>
<dbReference type="FunFam" id="3.20.20.80:FF:000033">
    <property type="entry name" value="Glucan 1,3-beta-glucosidase A"/>
    <property type="match status" value="1"/>
</dbReference>
<dbReference type="GO" id="GO:0004338">
    <property type="term" value="F:glucan exo-1,3-beta-glucosidase activity"/>
    <property type="evidence" value="ECO:0007669"/>
    <property type="project" value="UniProtKB-EC"/>
</dbReference>
<dbReference type="EC" id="3.2.1.58" evidence="6"/>
<proteinExistence type="inferred from homology"/>
<dbReference type="SUPFAM" id="SSF51445">
    <property type="entry name" value="(Trans)glycosidases"/>
    <property type="match status" value="1"/>
</dbReference>
<feature type="domain" description="Glycoside hydrolase family 5" evidence="9">
    <location>
        <begin position="82"/>
        <end position="347"/>
    </location>
</feature>
<keyword evidence="4" id="KW-0961">Cell wall biogenesis/degradation</keyword>